<dbReference type="InterPro" id="IPR012292">
    <property type="entry name" value="Globin/Proto"/>
</dbReference>
<sequence>MQQYSSLKANYKFTDEEAKILLDLQPRMEGLADKFIDEFYDYIWRFGKTSEFLKDKKIIAHHREKIKEWFVGLFCGKYDMSYFSDLYKIGEVHVKIGLPTHYVNSAFTFVRTFILESIEENFLNK</sequence>
<evidence type="ECO:0000259" key="1">
    <source>
        <dbReference type="Pfam" id="PF11563"/>
    </source>
</evidence>
<dbReference type="GO" id="GO:0020037">
    <property type="term" value="F:heme binding"/>
    <property type="evidence" value="ECO:0007669"/>
    <property type="project" value="InterPro"/>
</dbReference>
<feature type="domain" description="Globin-sensor" evidence="1">
    <location>
        <begin position="4"/>
        <end position="122"/>
    </location>
</feature>
<gene>
    <name evidence="2" type="ORF">MNBD_GAMMA26-2063</name>
</gene>
<accession>A0A3B1BQL3</accession>
<organism evidence="2">
    <name type="scientific">hydrothermal vent metagenome</name>
    <dbReference type="NCBI Taxonomy" id="652676"/>
    <lineage>
        <taxon>unclassified sequences</taxon>
        <taxon>metagenomes</taxon>
        <taxon>ecological metagenomes</taxon>
    </lineage>
</organism>
<dbReference type="InterPro" id="IPR009050">
    <property type="entry name" value="Globin-like_sf"/>
</dbReference>
<reference evidence="2" key="1">
    <citation type="submission" date="2018-06" db="EMBL/GenBank/DDBJ databases">
        <authorList>
            <person name="Zhirakovskaya E."/>
        </authorList>
    </citation>
    <scope>NUCLEOTIDE SEQUENCE</scope>
</reference>
<protein>
    <recommendedName>
        <fullName evidence="1">Globin-sensor domain-containing protein</fullName>
    </recommendedName>
</protein>
<dbReference type="Gene3D" id="1.10.490.10">
    <property type="entry name" value="Globins"/>
    <property type="match status" value="1"/>
</dbReference>
<dbReference type="InterPro" id="IPR044398">
    <property type="entry name" value="Globin-sensor_dom"/>
</dbReference>
<dbReference type="EMBL" id="UOFX01000040">
    <property type="protein sequence ID" value="VAX08615.1"/>
    <property type="molecule type" value="Genomic_DNA"/>
</dbReference>
<dbReference type="Pfam" id="PF11563">
    <property type="entry name" value="Protoglobin"/>
    <property type="match status" value="1"/>
</dbReference>
<dbReference type="SUPFAM" id="SSF46458">
    <property type="entry name" value="Globin-like"/>
    <property type="match status" value="1"/>
</dbReference>
<feature type="non-terminal residue" evidence="2">
    <location>
        <position position="125"/>
    </location>
</feature>
<dbReference type="AlphaFoldDB" id="A0A3B1BQL3"/>
<dbReference type="GO" id="GO:0019825">
    <property type="term" value="F:oxygen binding"/>
    <property type="evidence" value="ECO:0007669"/>
    <property type="project" value="InterPro"/>
</dbReference>
<proteinExistence type="predicted"/>
<evidence type="ECO:0000313" key="2">
    <source>
        <dbReference type="EMBL" id="VAX08615.1"/>
    </source>
</evidence>
<name>A0A3B1BQL3_9ZZZZ</name>